<gene>
    <name evidence="3" type="ordered locus">BLASA_5021</name>
</gene>
<evidence type="ECO:0000259" key="2">
    <source>
        <dbReference type="Pfam" id="PF11350"/>
    </source>
</evidence>
<dbReference type="RefSeq" id="WP_014378656.1">
    <property type="nucleotide sequence ID" value="NC_016943.1"/>
</dbReference>
<reference evidence="4" key="2">
    <citation type="submission" date="2012-02" db="EMBL/GenBank/DDBJ databases">
        <title>Complete genome sequence of Blastococcus saxobsidens strain DD2.</title>
        <authorList>
            <person name="Genoscope."/>
        </authorList>
    </citation>
    <scope>NUCLEOTIDE SEQUENCE [LARGE SCALE GENOMIC DNA]</scope>
    <source>
        <strain evidence="4">DD2</strain>
    </source>
</reference>
<protein>
    <recommendedName>
        <fullName evidence="2">DUF3152 domain-containing protein</fullName>
    </recommendedName>
</protein>
<dbReference type="InterPro" id="IPR024079">
    <property type="entry name" value="MetalloPept_cat_dom_sf"/>
</dbReference>
<dbReference type="SUPFAM" id="SSF55486">
    <property type="entry name" value="Metalloproteases ('zincins'), catalytic domain"/>
    <property type="match status" value="1"/>
</dbReference>
<dbReference type="InterPro" id="IPR022603">
    <property type="entry name" value="DUF3152"/>
</dbReference>
<sequence length="362" mass="39011">MTRAARLFLAVLVALAAVVLVPSGASAAERTVTYTVSSRGGVAGDLGHFAAVAREALTDPRGWSLGGSLAFQQVGSGSDFDLILASPSVIAAASPGCSAQWSCRVGRSVYINDERWRFGTGAWPHGLGHYQRYVILHEVGHWLGVPHTDCPTPGRTAWVMQQQSISLQGCRANVWPVIAERERVARTQGVGVIWTGIEHRYRQLGQEAGLLGVPVTWIRPVGDGSGWFQTFAGSHGASIFWSPRTGAQETHGAIRALYGQLGWVWGPLGYPTSPMVQVVDGGWYQHYAGSGGGSIFWTYGTGAHEVYGPIRDRYRLLGWHRGELGYPVSGVYAVDGGSRTDFQRGYIRLDASTGQTEVVRTG</sequence>
<feature type="chain" id="PRO_5003606509" description="DUF3152 domain-containing protein" evidence="1">
    <location>
        <begin position="28"/>
        <end position="362"/>
    </location>
</feature>
<keyword evidence="1" id="KW-0732">Signal</keyword>
<dbReference type="KEGG" id="bsd:BLASA_5021"/>
<keyword evidence="4" id="KW-1185">Reference proteome</keyword>
<dbReference type="Pfam" id="PF08310">
    <property type="entry name" value="LGFP"/>
    <property type="match status" value="2"/>
</dbReference>
<dbReference type="EMBL" id="FO117623">
    <property type="protein sequence ID" value="CCG05795.1"/>
    <property type="molecule type" value="Genomic_DNA"/>
</dbReference>
<name>H6RV76_BLASD</name>
<dbReference type="InterPro" id="IPR013207">
    <property type="entry name" value="LGFP"/>
</dbReference>
<evidence type="ECO:0000313" key="4">
    <source>
        <dbReference type="Proteomes" id="UP000007517"/>
    </source>
</evidence>
<organism evidence="3 4">
    <name type="scientific">Blastococcus saxobsidens (strain DD2)</name>
    <dbReference type="NCBI Taxonomy" id="1146883"/>
    <lineage>
        <taxon>Bacteria</taxon>
        <taxon>Bacillati</taxon>
        <taxon>Actinomycetota</taxon>
        <taxon>Actinomycetes</taxon>
        <taxon>Geodermatophilales</taxon>
        <taxon>Geodermatophilaceae</taxon>
        <taxon>Blastococcus</taxon>
    </lineage>
</organism>
<feature type="signal peptide" evidence="1">
    <location>
        <begin position="1"/>
        <end position="27"/>
    </location>
</feature>
<proteinExistence type="predicted"/>
<accession>H6RV76</accession>
<dbReference type="Gene3D" id="3.40.390.10">
    <property type="entry name" value="Collagenase (Catalytic Domain)"/>
    <property type="match status" value="1"/>
</dbReference>
<dbReference type="eggNOG" id="COG5479">
    <property type="taxonomic scope" value="Bacteria"/>
</dbReference>
<dbReference type="GO" id="GO:0008237">
    <property type="term" value="F:metallopeptidase activity"/>
    <property type="evidence" value="ECO:0007669"/>
    <property type="project" value="InterPro"/>
</dbReference>
<feature type="domain" description="DUF3152" evidence="2">
    <location>
        <begin position="29"/>
        <end position="168"/>
    </location>
</feature>
<dbReference type="Proteomes" id="UP000007517">
    <property type="component" value="Chromosome"/>
</dbReference>
<evidence type="ECO:0000313" key="3">
    <source>
        <dbReference type="EMBL" id="CCG05795.1"/>
    </source>
</evidence>
<dbReference type="HOGENOM" id="CLU_764337_0_0_11"/>
<dbReference type="STRING" id="1146883.BLASA_5021"/>
<dbReference type="Pfam" id="PF11350">
    <property type="entry name" value="DUF3152"/>
    <property type="match status" value="1"/>
</dbReference>
<reference evidence="3 4" key="1">
    <citation type="journal article" date="2012" name="J. Bacteriol.">
        <title>Genome Sequence of Blastococcus saxobsidens DD2, a Stone-Inhabiting Bacterium.</title>
        <authorList>
            <person name="Chouaia B."/>
            <person name="Crotti E."/>
            <person name="Brusetti L."/>
            <person name="Daffonchio D."/>
            <person name="Essoussi I."/>
            <person name="Nouioui I."/>
            <person name="Sbissi I."/>
            <person name="Ghodhbane-Gtari F."/>
            <person name="Gtari M."/>
            <person name="Vacherie B."/>
            <person name="Barbe V."/>
            <person name="Medigue C."/>
            <person name="Gury J."/>
            <person name="Pujic P."/>
            <person name="Normand P."/>
        </authorList>
    </citation>
    <scope>NUCLEOTIDE SEQUENCE [LARGE SCALE GENOMIC DNA]</scope>
    <source>
        <strain evidence="3 4">DD2</strain>
    </source>
</reference>
<dbReference type="AlphaFoldDB" id="H6RV76"/>
<evidence type="ECO:0000256" key="1">
    <source>
        <dbReference type="SAM" id="SignalP"/>
    </source>
</evidence>